<comment type="caution">
    <text evidence="3">The sequence shown here is derived from an EMBL/GenBank/DDBJ whole genome shotgun (WGS) entry which is preliminary data.</text>
</comment>
<proteinExistence type="predicted"/>
<dbReference type="AlphaFoldDB" id="A0A318TEB7"/>
<reference evidence="3 4" key="1">
    <citation type="submission" date="2018-06" db="EMBL/GenBank/DDBJ databases">
        <title>Genomic Encyclopedia of Archaeal and Bacterial Type Strains, Phase II (KMG-II): from individual species to whole genera.</title>
        <authorList>
            <person name="Goeker M."/>
        </authorList>
    </citation>
    <scope>NUCLEOTIDE SEQUENCE [LARGE SCALE GENOMIC DNA]</scope>
    <source>
        <strain evidence="3 4">JCM 11668</strain>
    </source>
</reference>
<dbReference type="OrthoDB" id="8141447at2"/>
<accession>A0A318TEB7</accession>
<evidence type="ECO:0000256" key="1">
    <source>
        <dbReference type="SAM" id="MobiDB-lite"/>
    </source>
</evidence>
<dbReference type="EMBL" id="QJTI01000014">
    <property type="protein sequence ID" value="PYF02147.1"/>
    <property type="molecule type" value="Genomic_DNA"/>
</dbReference>
<evidence type="ECO:0000256" key="2">
    <source>
        <dbReference type="SAM" id="SignalP"/>
    </source>
</evidence>
<feature type="region of interest" description="Disordered" evidence="1">
    <location>
        <begin position="51"/>
        <end position="82"/>
    </location>
</feature>
<keyword evidence="4" id="KW-1185">Reference proteome</keyword>
<feature type="compositionally biased region" description="Basic residues" evidence="1">
    <location>
        <begin position="58"/>
        <end position="70"/>
    </location>
</feature>
<feature type="signal peptide" evidence="2">
    <location>
        <begin position="1"/>
        <end position="24"/>
    </location>
</feature>
<dbReference type="RefSeq" id="WP_146227186.1">
    <property type="nucleotide sequence ID" value="NZ_QJTI01000014.1"/>
</dbReference>
<feature type="chain" id="PRO_5016414851" evidence="2">
    <location>
        <begin position="25"/>
        <end position="102"/>
    </location>
</feature>
<dbReference type="Proteomes" id="UP000248148">
    <property type="component" value="Unassembled WGS sequence"/>
</dbReference>
<evidence type="ECO:0000313" key="3">
    <source>
        <dbReference type="EMBL" id="PYF02147.1"/>
    </source>
</evidence>
<keyword evidence="2" id="KW-0732">Signal</keyword>
<name>A0A318TEB7_9BRAD</name>
<evidence type="ECO:0000313" key="4">
    <source>
        <dbReference type="Proteomes" id="UP000248148"/>
    </source>
</evidence>
<protein>
    <submittedName>
        <fullName evidence="3">Uncharacterized protein</fullName>
    </submittedName>
</protein>
<sequence>MSARVGLCIAATLLLAALASPAAASQASPSPCVISDDLAAMTTPVTDFSARRRDAQRARYHHRRGSRVAKRPSDARALTPARPSGMSPFFPFYHGYGLDPSW</sequence>
<gene>
    <name evidence="3" type="ORF">BJ122_11463</name>
</gene>
<organism evidence="3 4">
    <name type="scientific">Rhodopseudomonas faecalis</name>
    <dbReference type="NCBI Taxonomy" id="99655"/>
    <lineage>
        <taxon>Bacteria</taxon>
        <taxon>Pseudomonadati</taxon>
        <taxon>Pseudomonadota</taxon>
        <taxon>Alphaproteobacteria</taxon>
        <taxon>Hyphomicrobiales</taxon>
        <taxon>Nitrobacteraceae</taxon>
        <taxon>Rhodopseudomonas</taxon>
    </lineage>
</organism>